<evidence type="ECO:0000256" key="8">
    <source>
        <dbReference type="PIRSR" id="PIRSR005096-3"/>
    </source>
</evidence>
<feature type="binding site" evidence="8">
    <location>
        <begin position="175"/>
        <end position="177"/>
    </location>
    <ligand>
        <name>beta-D-galactose</name>
        <dbReference type="ChEBI" id="CHEBI:27667"/>
    </ligand>
</feature>
<comment type="similarity">
    <text evidence="2 5">Belongs to the aldose epimerase family.</text>
</comment>
<dbReference type="InterPro" id="IPR011013">
    <property type="entry name" value="Gal_mutarotase_sf_dom"/>
</dbReference>
<dbReference type="PANTHER" id="PTHR10091:SF0">
    <property type="entry name" value="GALACTOSE MUTAROTASE"/>
    <property type="match status" value="1"/>
</dbReference>
<dbReference type="AlphaFoldDB" id="A0A317DMC4"/>
<comment type="pathway">
    <text evidence="1 5">Carbohydrate metabolism; hexose metabolism.</text>
</comment>
<dbReference type="SUPFAM" id="SSF74650">
    <property type="entry name" value="Galactose mutarotase-like"/>
    <property type="match status" value="1"/>
</dbReference>
<evidence type="ECO:0000256" key="1">
    <source>
        <dbReference type="ARBA" id="ARBA00005028"/>
    </source>
</evidence>
<dbReference type="PIRSF" id="PIRSF005096">
    <property type="entry name" value="GALM"/>
    <property type="match status" value="1"/>
</dbReference>
<dbReference type="GO" id="GO:0033499">
    <property type="term" value="P:galactose catabolic process via UDP-galactose, Leloir pathway"/>
    <property type="evidence" value="ECO:0007669"/>
    <property type="project" value="TreeGrafter"/>
</dbReference>
<dbReference type="OrthoDB" id="9779408at2"/>
<dbReference type="GO" id="GO:0006006">
    <property type="term" value="P:glucose metabolic process"/>
    <property type="evidence" value="ECO:0007669"/>
    <property type="project" value="TreeGrafter"/>
</dbReference>
<feature type="active site" description="Proton donor" evidence="6">
    <location>
        <position position="175"/>
    </location>
</feature>
<dbReference type="UniPathway" id="UPA00242"/>
<gene>
    <name evidence="9" type="ORF">DKT69_11430</name>
</gene>
<evidence type="ECO:0000256" key="2">
    <source>
        <dbReference type="ARBA" id="ARBA00006206"/>
    </source>
</evidence>
<dbReference type="Gene3D" id="2.70.98.10">
    <property type="match status" value="1"/>
</dbReference>
<dbReference type="GO" id="GO:0030246">
    <property type="term" value="F:carbohydrate binding"/>
    <property type="evidence" value="ECO:0007669"/>
    <property type="project" value="InterPro"/>
</dbReference>
<dbReference type="NCBIfam" id="NF008277">
    <property type="entry name" value="PRK11055.1"/>
    <property type="match status" value="1"/>
</dbReference>
<dbReference type="Pfam" id="PF01263">
    <property type="entry name" value="Aldose_epim"/>
    <property type="match status" value="1"/>
</dbReference>
<dbReference type="InterPro" id="IPR014718">
    <property type="entry name" value="GH-type_carb-bd"/>
</dbReference>
<evidence type="ECO:0000256" key="3">
    <source>
        <dbReference type="ARBA" id="ARBA00023235"/>
    </source>
</evidence>
<dbReference type="RefSeq" id="WP_109801540.1">
    <property type="nucleotide sequence ID" value="NZ_QGKS01000187.1"/>
</dbReference>
<dbReference type="PANTHER" id="PTHR10091">
    <property type="entry name" value="ALDOSE-1-EPIMERASE"/>
    <property type="match status" value="1"/>
</dbReference>
<evidence type="ECO:0000256" key="7">
    <source>
        <dbReference type="PIRSR" id="PIRSR005096-2"/>
    </source>
</evidence>
<accession>A0A317DMC4</accession>
<evidence type="ECO:0000256" key="5">
    <source>
        <dbReference type="PIRNR" id="PIRNR005096"/>
    </source>
</evidence>
<dbReference type="Proteomes" id="UP000246050">
    <property type="component" value="Unassembled WGS sequence"/>
</dbReference>
<evidence type="ECO:0000313" key="10">
    <source>
        <dbReference type="Proteomes" id="UP000246050"/>
    </source>
</evidence>
<dbReference type="CDD" id="cd09019">
    <property type="entry name" value="galactose_mutarotase_like"/>
    <property type="match status" value="1"/>
</dbReference>
<dbReference type="EMBL" id="QGKS01000187">
    <property type="protein sequence ID" value="PWR15360.1"/>
    <property type="molecule type" value="Genomic_DNA"/>
</dbReference>
<name>A0A317DMC4_9ACTN</name>
<evidence type="ECO:0000256" key="6">
    <source>
        <dbReference type="PIRSR" id="PIRSR005096-1"/>
    </source>
</evidence>
<organism evidence="9 10">
    <name type="scientific">Micromonospora sicca</name>
    <dbReference type="NCBI Taxonomy" id="2202420"/>
    <lineage>
        <taxon>Bacteria</taxon>
        <taxon>Bacillati</taxon>
        <taxon>Actinomycetota</taxon>
        <taxon>Actinomycetes</taxon>
        <taxon>Micromonosporales</taxon>
        <taxon>Micromonosporaceae</taxon>
        <taxon>Micromonospora</taxon>
    </lineage>
</organism>
<dbReference type="InterPro" id="IPR015443">
    <property type="entry name" value="Aldose_1-epimerase"/>
</dbReference>
<feature type="active site" description="Proton acceptor" evidence="6">
    <location>
        <position position="308"/>
    </location>
</feature>
<comment type="caution">
    <text evidence="9">The sequence shown here is derived from an EMBL/GenBank/DDBJ whole genome shotgun (WGS) entry which is preliminary data.</text>
</comment>
<proteinExistence type="inferred from homology"/>
<comment type="catalytic activity">
    <reaction evidence="5">
        <text>alpha-D-glucose = beta-D-glucose</text>
        <dbReference type="Rhea" id="RHEA:10264"/>
        <dbReference type="ChEBI" id="CHEBI:15903"/>
        <dbReference type="ChEBI" id="CHEBI:17925"/>
        <dbReference type="EC" id="5.1.3.3"/>
    </reaction>
</comment>
<dbReference type="GO" id="GO:0005737">
    <property type="term" value="C:cytoplasm"/>
    <property type="evidence" value="ECO:0007669"/>
    <property type="project" value="TreeGrafter"/>
</dbReference>
<keyword evidence="4 5" id="KW-0119">Carbohydrate metabolism</keyword>
<sequence>MPTARFGTMPDGRDVTAYTLGGGSGLELTVLDLGATVQRLRMPSRDGQRVDVVLGYCDVASYLSPRNPYLGATVGRYANRIAGGRFTLDGTTYPLTTNEGGTCLHGGTDGFHLRLWTVVEQAADALTLELVSPDGDQGFPGELTARAGYRVTADTVTVELSATCAAPTVVSLTNHAYLNLAGSGSVDDHLLTVDADAYLPVDDRAIPLGRLEPVAGTPFDLTAPAAIGDRTRRNHPQVLGAAGIDHAYHLRGDGMRRAARLEHPASGRYLEVSTDQPSLQVYAGNRLDGTLVGRDGALLRQGDAVALETQRYPEAPNQPALPSPVLRPGETYRSVTTWRLGAR</sequence>
<evidence type="ECO:0000313" key="9">
    <source>
        <dbReference type="EMBL" id="PWR15360.1"/>
    </source>
</evidence>
<dbReference type="InterPro" id="IPR047215">
    <property type="entry name" value="Galactose_mutarotase-like"/>
</dbReference>
<dbReference type="EC" id="5.1.3.3" evidence="5"/>
<keyword evidence="3 5" id="KW-0413">Isomerase</keyword>
<dbReference type="GO" id="GO:0004034">
    <property type="term" value="F:aldose 1-epimerase activity"/>
    <property type="evidence" value="ECO:0007669"/>
    <property type="project" value="UniProtKB-EC"/>
</dbReference>
<evidence type="ECO:0000256" key="4">
    <source>
        <dbReference type="ARBA" id="ARBA00023277"/>
    </source>
</evidence>
<feature type="binding site" evidence="7">
    <location>
        <position position="245"/>
    </location>
    <ligand>
        <name>beta-D-galactose</name>
        <dbReference type="ChEBI" id="CHEBI:27667"/>
    </ligand>
</feature>
<feature type="binding site" evidence="8">
    <location>
        <begin position="79"/>
        <end position="80"/>
    </location>
    <ligand>
        <name>beta-D-galactose</name>
        <dbReference type="ChEBI" id="CHEBI:27667"/>
    </ligand>
</feature>
<reference evidence="9 10" key="1">
    <citation type="submission" date="2018-05" db="EMBL/GenBank/DDBJ databases">
        <title>Micromonosporas from Atacama Desert.</title>
        <authorList>
            <person name="Carro L."/>
            <person name="Golinska P."/>
            <person name="Klenk H.-P."/>
            <person name="Goodfellow M."/>
        </authorList>
    </citation>
    <scope>NUCLEOTIDE SEQUENCE [LARGE SCALE GENOMIC DNA]</scope>
    <source>
        <strain evidence="9 10">4G51</strain>
    </source>
</reference>
<protein>
    <recommendedName>
        <fullName evidence="5">Aldose 1-epimerase</fullName>
        <ecNumber evidence="5">5.1.3.3</ecNumber>
    </recommendedName>
</protein>
<dbReference type="InterPro" id="IPR008183">
    <property type="entry name" value="Aldose_1/G6P_1-epimerase"/>
</dbReference>